<reference evidence="5 6" key="1">
    <citation type="submission" date="2014-02" db="EMBL/GenBank/DDBJ databases">
        <title>Genome sequence of Brachybacterium phenoliresistens strain W13A50.</title>
        <authorList>
            <person name="Wang X."/>
        </authorList>
    </citation>
    <scope>NUCLEOTIDE SEQUENCE [LARGE SCALE GENOMIC DNA]</scope>
    <source>
        <strain evidence="5 6">W13A50</strain>
    </source>
</reference>
<dbReference type="RefSeq" id="WP_051486366.1">
    <property type="nucleotide sequence ID" value="NZ_BAAAOW010000001.1"/>
</dbReference>
<dbReference type="eggNOG" id="COG1233">
    <property type="taxonomic scope" value="Bacteria"/>
</dbReference>
<dbReference type="EMBL" id="JDYK01000002">
    <property type="protein sequence ID" value="EWS82581.1"/>
    <property type="molecule type" value="Genomic_DNA"/>
</dbReference>
<evidence type="ECO:0000313" key="5">
    <source>
        <dbReference type="EMBL" id="EWS82581.1"/>
    </source>
</evidence>
<comment type="caution">
    <text evidence="5">The sequence shown here is derived from an EMBL/GenBank/DDBJ whole genome shotgun (WGS) entry which is preliminary data.</text>
</comment>
<dbReference type="OrthoDB" id="833207at2"/>
<dbReference type="Pfam" id="PF01593">
    <property type="entry name" value="Amino_oxidase"/>
    <property type="match status" value="1"/>
</dbReference>
<dbReference type="InterPro" id="IPR002937">
    <property type="entry name" value="Amino_oxidase"/>
</dbReference>
<dbReference type="PATRIC" id="fig|396014.3.peg.192"/>
<name>Z9JXQ5_9MICO</name>
<dbReference type="HOGENOM" id="CLU_019327_1_1_11"/>
<sequence length="506" mass="52488">MVPAAVPSPAAARRSDAVDAVVVGSGPNGLAAAVTLARAGLEVELIEGQDTLGGGSRTLELGLAAGISHDVCSAVHPMALASPFLRAFDLPARGVELLAPEASYAQPLDDEPAAIAWRDLERTAQGLGADARTWHALFSPLVAQEDAIVDLSLGDKRSLPRELLAPGPMAAAARFAAALAVHGTPAWSLPWRTERARALLTGVGAHAIGPLPSLATSGVALMLATLAHGGGWPIPRGGSQAIADALIADLRAHGGRIRTGTTVTSREQLPPARAILLDTTAQAAAQILGTAVPSSLRRALARFPRGDAAAKVDFVLSGPVPWRDPEVALAGTQHLGGTRAQMAQAEAEVARGRMPQRPMVLASDPATVDPGRQREGLRPLWAYAHVPYGSTQDPTEAVTAQIERFAPGFRDVVVAARGIPAAQMSRHDANLVGGDISLGRISLPRLVARPTASPDPYRLGDSGAYLCSSAVPPAPGVHGMNGWHAARRVLRQRFGIRRAPRLGPGA</sequence>
<dbReference type="PRINTS" id="PR00411">
    <property type="entry name" value="PNDRDTASEI"/>
</dbReference>
<organism evidence="5 6">
    <name type="scientific">Brachybacterium phenoliresistens</name>
    <dbReference type="NCBI Taxonomy" id="396014"/>
    <lineage>
        <taxon>Bacteria</taxon>
        <taxon>Bacillati</taxon>
        <taxon>Actinomycetota</taxon>
        <taxon>Actinomycetes</taxon>
        <taxon>Micrococcales</taxon>
        <taxon>Dermabacteraceae</taxon>
        <taxon>Brachybacterium</taxon>
    </lineage>
</organism>
<accession>Z9JXQ5</accession>
<dbReference type="GO" id="GO:0016491">
    <property type="term" value="F:oxidoreductase activity"/>
    <property type="evidence" value="ECO:0007669"/>
    <property type="project" value="InterPro"/>
</dbReference>
<evidence type="ECO:0000256" key="2">
    <source>
        <dbReference type="ARBA" id="ARBA00038825"/>
    </source>
</evidence>
<evidence type="ECO:0000313" key="6">
    <source>
        <dbReference type="Proteomes" id="UP000023067"/>
    </source>
</evidence>
<dbReference type="STRING" id="396014.BF93_05960"/>
<gene>
    <name evidence="5" type="ORF">BF93_05960</name>
</gene>
<evidence type="ECO:0000256" key="1">
    <source>
        <dbReference type="ARBA" id="ARBA00037217"/>
    </source>
</evidence>
<evidence type="ECO:0000256" key="3">
    <source>
        <dbReference type="ARBA" id="ARBA00040298"/>
    </source>
</evidence>
<dbReference type="AlphaFoldDB" id="Z9JXQ5"/>
<dbReference type="SUPFAM" id="SSF51905">
    <property type="entry name" value="FAD/NAD(P)-binding domain"/>
    <property type="match status" value="1"/>
</dbReference>
<dbReference type="Proteomes" id="UP000023067">
    <property type="component" value="Unassembled WGS sequence"/>
</dbReference>
<evidence type="ECO:0000259" key="4">
    <source>
        <dbReference type="Pfam" id="PF01593"/>
    </source>
</evidence>
<protein>
    <recommendedName>
        <fullName evidence="3">Pyridine nucleotide-disulfide oxidoreductase domain-containing protein 2</fullName>
    </recommendedName>
</protein>
<comment type="subunit">
    <text evidence="2">Interacts with COX5B; this interaction may contribute to localize PYROXD2 to the inner face of the inner mitochondrial membrane.</text>
</comment>
<dbReference type="PANTHER" id="PTHR10668">
    <property type="entry name" value="PHYTOENE DEHYDROGENASE"/>
    <property type="match status" value="1"/>
</dbReference>
<dbReference type="Gene3D" id="3.50.50.60">
    <property type="entry name" value="FAD/NAD(P)-binding domain"/>
    <property type="match status" value="2"/>
</dbReference>
<proteinExistence type="predicted"/>
<dbReference type="PANTHER" id="PTHR10668:SF105">
    <property type="entry name" value="DEHYDROGENASE-RELATED"/>
    <property type="match status" value="1"/>
</dbReference>
<feature type="domain" description="Amine oxidase" evidence="4">
    <location>
        <begin position="29"/>
        <end position="268"/>
    </location>
</feature>
<keyword evidence="6" id="KW-1185">Reference proteome</keyword>
<dbReference type="InterPro" id="IPR036188">
    <property type="entry name" value="FAD/NAD-bd_sf"/>
</dbReference>
<comment type="function">
    <text evidence="1">Probable oxidoreductase that may play a role as regulator of mitochondrial function.</text>
</comment>